<organism evidence="1 2">
    <name type="scientific">Sphingomonas albertensis</name>
    <dbReference type="NCBI Taxonomy" id="2762591"/>
    <lineage>
        <taxon>Bacteria</taxon>
        <taxon>Pseudomonadati</taxon>
        <taxon>Pseudomonadota</taxon>
        <taxon>Alphaproteobacteria</taxon>
        <taxon>Sphingomonadales</taxon>
        <taxon>Sphingomonadaceae</taxon>
        <taxon>Sphingomonas</taxon>
    </lineage>
</organism>
<gene>
    <name evidence="1" type="ORF">H8S47_09890</name>
</gene>
<dbReference type="EMBL" id="JACONT010000018">
    <property type="protein sequence ID" value="MBC3941987.1"/>
    <property type="molecule type" value="Genomic_DNA"/>
</dbReference>
<evidence type="ECO:0000313" key="2">
    <source>
        <dbReference type="Proteomes" id="UP000597613"/>
    </source>
</evidence>
<reference evidence="1 2" key="1">
    <citation type="submission" date="2020-08" db="EMBL/GenBank/DDBJ databases">
        <title>Putative novel bacterial strains isolated from necrotic wheat leaf tissues caused by Xanthomonas translucens.</title>
        <authorList>
            <person name="Tambong J.T."/>
        </authorList>
    </citation>
    <scope>NUCLEOTIDE SEQUENCE [LARGE SCALE GENOMIC DNA]</scope>
    <source>
        <strain evidence="2">DOAB 1063</strain>
    </source>
</reference>
<dbReference type="InterPro" id="IPR038444">
    <property type="entry name" value="DUF465_sf"/>
</dbReference>
<dbReference type="Pfam" id="PF04325">
    <property type="entry name" value="DUF465"/>
    <property type="match status" value="1"/>
</dbReference>
<protein>
    <submittedName>
        <fullName evidence="1">DUF465 domain-containing protein</fullName>
    </submittedName>
</protein>
<keyword evidence="2" id="KW-1185">Reference proteome</keyword>
<accession>A0ABR7ANW1</accession>
<sequence length="57" mass="6969">MSIFSYKLTQLHKQLDDQIRVEMKRRMPDALRLLRLKRLRLSVKDRLHARALRLQVN</sequence>
<name>A0ABR7ANW1_9SPHN</name>
<dbReference type="Gene3D" id="6.10.280.50">
    <property type="match status" value="1"/>
</dbReference>
<dbReference type="InterPro" id="IPR007420">
    <property type="entry name" value="DUF465"/>
</dbReference>
<proteinExistence type="predicted"/>
<dbReference type="Proteomes" id="UP000597613">
    <property type="component" value="Unassembled WGS sequence"/>
</dbReference>
<dbReference type="RefSeq" id="WP_187503703.1">
    <property type="nucleotide sequence ID" value="NZ_CP162536.1"/>
</dbReference>
<evidence type="ECO:0000313" key="1">
    <source>
        <dbReference type="EMBL" id="MBC3941987.1"/>
    </source>
</evidence>
<comment type="caution">
    <text evidence="1">The sequence shown here is derived from an EMBL/GenBank/DDBJ whole genome shotgun (WGS) entry which is preliminary data.</text>
</comment>